<proteinExistence type="predicted"/>
<dbReference type="InterPro" id="IPR036271">
    <property type="entry name" value="Tet_transcr_reg_TetR-rel_C_sf"/>
</dbReference>
<evidence type="ECO:0000313" key="5">
    <source>
        <dbReference type="Proteomes" id="UP001251217"/>
    </source>
</evidence>
<evidence type="ECO:0000256" key="1">
    <source>
        <dbReference type="ARBA" id="ARBA00023015"/>
    </source>
</evidence>
<dbReference type="PANTHER" id="PTHR47506">
    <property type="entry name" value="TRANSCRIPTIONAL REGULATORY PROTEIN"/>
    <property type="match status" value="1"/>
</dbReference>
<reference evidence="4 5" key="1">
    <citation type="submission" date="2023-07" db="EMBL/GenBank/DDBJ databases">
        <title>Sorghum-associated microbial communities from plants grown in Nebraska, USA.</title>
        <authorList>
            <person name="Schachtman D."/>
        </authorList>
    </citation>
    <scope>NUCLEOTIDE SEQUENCE [LARGE SCALE GENOMIC DNA]</scope>
    <source>
        <strain evidence="4 5">4272</strain>
    </source>
</reference>
<keyword evidence="1" id="KW-0805">Transcription regulation</keyword>
<dbReference type="Gene3D" id="1.10.357.10">
    <property type="entry name" value="Tetracycline Repressor, domain 2"/>
    <property type="match status" value="1"/>
</dbReference>
<dbReference type="Gene3D" id="1.10.10.60">
    <property type="entry name" value="Homeodomain-like"/>
    <property type="match status" value="1"/>
</dbReference>
<dbReference type="PANTHER" id="PTHR47506:SF6">
    <property type="entry name" value="HTH-TYPE TRANSCRIPTIONAL REPRESSOR NEMR"/>
    <property type="match status" value="1"/>
</dbReference>
<organism evidence="4 5">
    <name type="scientific">Nocardia kruczakiae</name>
    <dbReference type="NCBI Taxonomy" id="261477"/>
    <lineage>
        <taxon>Bacteria</taxon>
        <taxon>Bacillati</taxon>
        <taxon>Actinomycetota</taxon>
        <taxon>Actinomycetes</taxon>
        <taxon>Mycobacteriales</taxon>
        <taxon>Nocardiaceae</taxon>
        <taxon>Nocardia</taxon>
    </lineage>
</organism>
<keyword evidence="5" id="KW-1185">Reference proteome</keyword>
<evidence type="ECO:0000313" key="4">
    <source>
        <dbReference type="EMBL" id="MDR7169959.1"/>
    </source>
</evidence>
<dbReference type="InterPro" id="IPR011075">
    <property type="entry name" value="TetR_C"/>
</dbReference>
<dbReference type="RefSeq" id="WP_063012532.1">
    <property type="nucleotide sequence ID" value="NZ_JAVDWW010000005.1"/>
</dbReference>
<dbReference type="Proteomes" id="UP001251217">
    <property type="component" value="Unassembled WGS sequence"/>
</dbReference>
<accession>A0ABU1XHI1</accession>
<gene>
    <name evidence="4" type="ORF">J2W56_003703</name>
</gene>
<protein>
    <submittedName>
        <fullName evidence="4">AcrR family transcriptional regulator</fullName>
    </submittedName>
</protein>
<dbReference type="InterPro" id="IPR009057">
    <property type="entry name" value="Homeodomain-like_sf"/>
</dbReference>
<feature type="domain" description="Tetracyclin repressor-like C-terminal" evidence="3">
    <location>
        <begin position="95"/>
        <end position="200"/>
    </location>
</feature>
<name>A0ABU1XHI1_9NOCA</name>
<comment type="caution">
    <text evidence="4">The sequence shown here is derived from an EMBL/GenBank/DDBJ whole genome shotgun (WGS) entry which is preliminary data.</text>
</comment>
<evidence type="ECO:0000259" key="3">
    <source>
        <dbReference type="Pfam" id="PF16925"/>
    </source>
</evidence>
<keyword evidence="2" id="KW-0804">Transcription</keyword>
<dbReference type="EMBL" id="JAVDWW010000005">
    <property type="protein sequence ID" value="MDR7169959.1"/>
    <property type="molecule type" value="Genomic_DNA"/>
</dbReference>
<dbReference type="SUPFAM" id="SSF46689">
    <property type="entry name" value="Homeodomain-like"/>
    <property type="match status" value="1"/>
</dbReference>
<evidence type="ECO:0000256" key="2">
    <source>
        <dbReference type="ARBA" id="ARBA00023163"/>
    </source>
</evidence>
<sequence length="214" mass="23319">MGVSEQQTAVESADQRLRRGARSRRAVTRRSIEIASVDGLDGLSFGRLAEDLGVSKAGIQTLFRTKETLQLATVEAARDVFVDVVVRPARDVPAGVARLRALVDGWIEYAERPVFPGGCFWGANLPIFDSRPGPVRDALREQQSAWVALLATQFRRAVDAGEIADTEPETAAFEVAAVLNALNLALRLGDDAGMAMARRSVDRLLRSPRKTHEP</sequence>
<dbReference type="Pfam" id="PF16925">
    <property type="entry name" value="TetR_C_13"/>
    <property type="match status" value="1"/>
</dbReference>
<dbReference type="SUPFAM" id="SSF48498">
    <property type="entry name" value="Tetracyclin repressor-like, C-terminal domain"/>
    <property type="match status" value="1"/>
</dbReference>